<feature type="domain" description="HD-GYP" evidence="1">
    <location>
        <begin position="28"/>
        <end position="224"/>
    </location>
</feature>
<sequence>MNIMERINRHIEQFKNSEQRLDPAGQSLKKMDIKFVQKLSHLIDMHPCIKKEQSKYIAEKALLIADVLEISAEMKNDILYAGLLMNLGKIGLPDRLLTKPFYSMSIVDKYRYLGHAVDGEALLQPLPRFKGAATLIRHQYEHYNGQGFPDGLAEHRIPVGARILSVVSNYIAHIDGLMTGKEMFGGAALSHLMIQKESYYDPEIVDIFSSLLRGMSIEEIKQEQANAKLLTIATQHWKKGLVIKNRNKPLVPSTSVVEIALPQLKSGMKVDSIYFGRDPYIRNCVADQSIIDSVTALTKQDGRRPIIKICLDIK</sequence>
<dbReference type="SUPFAM" id="SSF109604">
    <property type="entry name" value="HD-domain/PDEase-like"/>
    <property type="match status" value="1"/>
</dbReference>
<comment type="caution">
    <text evidence="2">The sequence shown here is derived from an EMBL/GenBank/DDBJ whole genome shotgun (WGS) entry which is preliminary data.</text>
</comment>
<dbReference type="EMBL" id="RYFG02000020">
    <property type="protein sequence ID" value="TRX01419.1"/>
    <property type="molecule type" value="Genomic_DNA"/>
</dbReference>
<accession>A0ABY3CEE0</accession>
<evidence type="ECO:0000259" key="1">
    <source>
        <dbReference type="PROSITE" id="PS51832"/>
    </source>
</evidence>
<dbReference type="RefSeq" id="WP_127029844.1">
    <property type="nucleotide sequence ID" value="NZ_RYFG02000020.1"/>
</dbReference>
<keyword evidence="3" id="KW-1185">Reference proteome</keyword>
<evidence type="ECO:0000313" key="3">
    <source>
        <dbReference type="Proteomes" id="UP000733744"/>
    </source>
</evidence>
<organism evidence="2 3">
    <name type="scientific">Candidatus Methylobacter oryzae</name>
    <dbReference type="NCBI Taxonomy" id="2497749"/>
    <lineage>
        <taxon>Bacteria</taxon>
        <taxon>Pseudomonadati</taxon>
        <taxon>Pseudomonadota</taxon>
        <taxon>Gammaproteobacteria</taxon>
        <taxon>Methylococcales</taxon>
        <taxon>Methylococcaceae</taxon>
        <taxon>Methylobacter</taxon>
    </lineage>
</organism>
<dbReference type="Proteomes" id="UP000733744">
    <property type="component" value="Unassembled WGS sequence"/>
</dbReference>
<dbReference type="PANTHER" id="PTHR45228:SF8">
    <property type="entry name" value="TWO-COMPONENT RESPONSE REGULATOR-RELATED"/>
    <property type="match status" value="1"/>
</dbReference>
<name>A0ABY3CEE0_9GAMM</name>
<dbReference type="InterPro" id="IPR003607">
    <property type="entry name" value="HD/PDEase_dom"/>
</dbReference>
<dbReference type="Pfam" id="PF13487">
    <property type="entry name" value="HD_5"/>
    <property type="match status" value="1"/>
</dbReference>
<reference evidence="2 3" key="1">
    <citation type="journal article" date="2019" name="Antonie Van Leeuwenhoek">
        <title>Description of 'Ca. Methylobacter oryzae' KRF1, a novel species from the environmentally important Methylobacter clade 2.</title>
        <authorList>
            <person name="Khatri K."/>
            <person name="Mohite J.A."/>
            <person name="Pandit P.S."/>
            <person name="Bahulikar R."/>
            <person name="Rahalkar M.C."/>
        </authorList>
    </citation>
    <scope>NUCLEOTIDE SEQUENCE [LARGE SCALE GENOMIC DNA]</scope>
    <source>
        <strain evidence="2 3">KRF1</strain>
    </source>
</reference>
<evidence type="ECO:0000313" key="2">
    <source>
        <dbReference type="EMBL" id="TRX01419.1"/>
    </source>
</evidence>
<dbReference type="CDD" id="cd00077">
    <property type="entry name" value="HDc"/>
    <property type="match status" value="1"/>
</dbReference>
<dbReference type="PROSITE" id="PS51832">
    <property type="entry name" value="HD_GYP"/>
    <property type="match status" value="1"/>
</dbReference>
<dbReference type="InterPro" id="IPR052020">
    <property type="entry name" value="Cyclic_di-GMP/3'3'-cGAMP_PDE"/>
</dbReference>
<dbReference type="InterPro" id="IPR037522">
    <property type="entry name" value="HD_GYP_dom"/>
</dbReference>
<proteinExistence type="predicted"/>
<dbReference type="Gene3D" id="1.10.3210.10">
    <property type="entry name" value="Hypothetical protein af1432"/>
    <property type="match status" value="1"/>
</dbReference>
<protein>
    <recommendedName>
        <fullName evidence="1">HD-GYP domain-containing protein</fullName>
    </recommendedName>
</protein>
<dbReference type="PANTHER" id="PTHR45228">
    <property type="entry name" value="CYCLIC DI-GMP PHOSPHODIESTERASE TM_0186-RELATED"/>
    <property type="match status" value="1"/>
</dbReference>
<gene>
    <name evidence="2" type="ORF">EKO24_003815</name>
</gene>